<reference evidence="2 3" key="1">
    <citation type="journal article" date="2012" name="Nat. Biotechnol.">
        <title>Draft genome sequence of pigeonpea (Cajanus cajan), an orphan legume crop of resource-poor farmers.</title>
        <authorList>
            <person name="Varshney R.K."/>
            <person name="Chen W."/>
            <person name="Li Y."/>
            <person name="Bharti A.K."/>
            <person name="Saxena R.K."/>
            <person name="Schlueter J.A."/>
            <person name="Donoghue M.T."/>
            <person name="Azam S."/>
            <person name="Fan G."/>
            <person name="Whaley A.M."/>
            <person name="Farmer A.D."/>
            <person name="Sheridan J."/>
            <person name="Iwata A."/>
            <person name="Tuteja R."/>
            <person name="Penmetsa R.V."/>
            <person name="Wu W."/>
            <person name="Upadhyaya H.D."/>
            <person name="Yang S.P."/>
            <person name="Shah T."/>
            <person name="Saxena K.B."/>
            <person name="Michael T."/>
            <person name="McCombie W.R."/>
            <person name="Yang B."/>
            <person name="Zhang G."/>
            <person name="Yang H."/>
            <person name="Wang J."/>
            <person name="Spillane C."/>
            <person name="Cook D.R."/>
            <person name="May G.D."/>
            <person name="Xu X."/>
            <person name="Jackson S.A."/>
        </authorList>
    </citation>
    <scope>NUCLEOTIDE SEQUENCE [LARGE SCALE GENOMIC DNA]</scope>
    <source>
        <strain evidence="3">cv. Asha</strain>
    </source>
</reference>
<dbReference type="Pfam" id="PF07727">
    <property type="entry name" value="RVT_2"/>
    <property type="match status" value="1"/>
</dbReference>
<dbReference type="Gramene" id="C.cajan_02722.t">
    <property type="protein sequence ID" value="C.cajan_02722.t"/>
    <property type="gene ID" value="C.cajan_02722"/>
</dbReference>
<evidence type="ECO:0000313" key="3">
    <source>
        <dbReference type="Proteomes" id="UP000075243"/>
    </source>
</evidence>
<dbReference type="Proteomes" id="UP000075243">
    <property type="component" value="Chromosome 11"/>
</dbReference>
<organism evidence="2 3">
    <name type="scientific">Cajanus cajan</name>
    <name type="common">Pigeon pea</name>
    <name type="synonym">Cajanus indicus</name>
    <dbReference type="NCBI Taxonomy" id="3821"/>
    <lineage>
        <taxon>Eukaryota</taxon>
        <taxon>Viridiplantae</taxon>
        <taxon>Streptophyta</taxon>
        <taxon>Embryophyta</taxon>
        <taxon>Tracheophyta</taxon>
        <taxon>Spermatophyta</taxon>
        <taxon>Magnoliopsida</taxon>
        <taxon>eudicotyledons</taxon>
        <taxon>Gunneridae</taxon>
        <taxon>Pentapetalae</taxon>
        <taxon>rosids</taxon>
        <taxon>fabids</taxon>
        <taxon>Fabales</taxon>
        <taxon>Fabaceae</taxon>
        <taxon>Papilionoideae</taxon>
        <taxon>50 kb inversion clade</taxon>
        <taxon>NPAAA clade</taxon>
        <taxon>indigoferoid/millettioid clade</taxon>
        <taxon>Phaseoleae</taxon>
        <taxon>Cajanus</taxon>
    </lineage>
</organism>
<evidence type="ECO:0000259" key="1">
    <source>
        <dbReference type="Pfam" id="PF07727"/>
    </source>
</evidence>
<gene>
    <name evidence="2" type="ORF">KK1_002787</name>
</gene>
<keyword evidence="3" id="KW-1185">Reference proteome</keyword>
<name>A0A151SNY6_CAJCA</name>
<dbReference type="OMA" id="IATSRCC"/>
<dbReference type="CDD" id="cd09272">
    <property type="entry name" value="RNase_HI_RT_Ty1"/>
    <property type="match status" value="1"/>
</dbReference>
<accession>A0A151SNY6</accession>
<dbReference type="EMBL" id="CM003613">
    <property type="protein sequence ID" value="KYP56546.1"/>
    <property type="molecule type" value="Genomic_DNA"/>
</dbReference>
<dbReference type="PANTHER" id="PTHR11439">
    <property type="entry name" value="GAG-POL-RELATED RETROTRANSPOSON"/>
    <property type="match status" value="1"/>
</dbReference>
<dbReference type="InterPro" id="IPR013103">
    <property type="entry name" value="RVT_2"/>
</dbReference>
<proteinExistence type="predicted"/>
<feature type="domain" description="Reverse transcriptase Ty1/copia-type" evidence="1">
    <location>
        <begin position="35"/>
        <end position="107"/>
    </location>
</feature>
<evidence type="ECO:0000313" key="2">
    <source>
        <dbReference type="EMBL" id="KYP56546.1"/>
    </source>
</evidence>
<dbReference type="AlphaFoldDB" id="A0A151SNY6"/>
<protein>
    <recommendedName>
        <fullName evidence="1">Reverse transcriptase Ty1/copia-type domain-containing protein</fullName>
    </recommendedName>
</protein>
<dbReference type="PANTHER" id="PTHR11439:SF483">
    <property type="entry name" value="PEPTIDE SYNTHASE GLIP-LIKE, PUTATIVE (AFU_ORTHOLOGUE AFUA_3G12920)-RELATED"/>
    <property type="match status" value="1"/>
</dbReference>
<sequence>MAFVSQVEPSCVEYALTDEFWLMAMHDELNQFKRNNVWDLVPSNNNMNVIGTKWVFRNKLNEDGVIFNNKASLVAQGYNQQEGIDYDETYAPVARLEAVRLFLAFAVYVDDIIFGSTNTSLCEEFVSSMQGEFDMSMMGELSFFLRLQIKQMKKGIFLHQTKYSKELLRKFDMENCKTSNIPMFTNCYLDNDVAGKEVEESRYRGIIGSLLYLTTSRPDIMFSVCMCARFQSAPKESHLKDVKKIMKYLKRTLNVGLWYHKGTPPFLIGFSDSNFAGYKLDRKSTSGTCHIFGECLVSWHSKKQACVAFSIVEGEYIATSRCCALAI</sequence>